<feature type="domain" description="Solute-binding protein family 3/N-terminal" evidence="3">
    <location>
        <begin position="41"/>
        <end position="271"/>
    </location>
</feature>
<dbReference type="SMART" id="SM00062">
    <property type="entry name" value="PBPb"/>
    <property type="match status" value="1"/>
</dbReference>
<keyword evidence="5" id="KW-1185">Reference proteome</keyword>
<organism evidence="4 5">
    <name type="scientific">Roseomonas elaeocarpi</name>
    <dbReference type="NCBI Taxonomy" id="907779"/>
    <lineage>
        <taxon>Bacteria</taxon>
        <taxon>Pseudomonadati</taxon>
        <taxon>Pseudomonadota</taxon>
        <taxon>Alphaproteobacteria</taxon>
        <taxon>Acetobacterales</taxon>
        <taxon>Roseomonadaceae</taxon>
        <taxon>Roseomonas</taxon>
    </lineage>
</organism>
<reference evidence="4 5" key="1">
    <citation type="submission" date="2024-09" db="EMBL/GenBank/DDBJ databases">
        <authorList>
            <person name="Sun Q."/>
            <person name="Mori K."/>
        </authorList>
    </citation>
    <scope>NUCLEOTIDE SEQUENCE [LARGE SCALE GENOMIC DNA]</scope>
    <source>
        <strain evidence="4 5">TBRC 5777</strain>
    </source>
</reference>
<name>A0ABV6JN76_9PROT</name>
<dbReference type="PANTHER" id="PTHR35936:SF17">
    <property type="entry name" value="ARGININE-BINDING EXTRACELLULAR PROTEIN ARTP"/>
    <property type="match status" value="1"/>
</dbReference>
<dbReference type="Gene3D" id="3.40.190.10">
    <property type="entry name" value="Periplasmic binding protein-like II"/>
    <property type="match status" value="2"/>
</dbReference>
<dbReference type="CDD" id="cd01004">
    <property type="entry name" value="PBP2_MidA_like"/>
    <property type="match status" value="1"/>
</dbReference>
<evidence type="ECO:0000313" key="4">
    <source>
        <dbReference type="EMBL" id="MFC0406810.1"/>
    </source>
</evidence>
<comment type="caution">
    <text evidence="4">The sequence shown here is derived from an EMBL/GenBank/DDBJ whole genome shotgun (WGS) entry which is preliminary data.</text>
</comment>
<proteinExistence type="predicted"/>
<protein>
    <submittedName>
        <fullName evidence="4">ABC transporter substrate-binding protein</fullName>
    </submittedName>
</protein>
<feature type="chain" id="PRO_5047105859" evidence="2">
    <location>
        <begin position="26"/>
        <end position="283"/>
    </location>
</feature>
<feature type="signal peptide" evidence="2">
    <location>
        <begin position="1"/>
        <end position="25"/>
    </location>
</feature>
<evidence type="ECO:0000313" key="5">
    <source>
        <dbReference type="Proteomes" id="UP001589865"/>
    </source>
</evidence>
<evidence type="ECO:0000256" key="1">
    <source>
        <dbReference type="ARBA" id="ARBA00022729"/>
    </source>
</evidence>
<sequence>MSARRILLAAAAVLLPLLGAAPVWAQSPAADLPEAIRKQGFIRVGIEATYPPMAYKDPATNERRGINVDLLNALGKVMGVEIRYEEMAFAQLIPAVTTERVDFSGTAMSDTAARRETLSFVDYLSTGAQIFTTTAQARGAKEAVDFCGRSVATPRTTNYPRQVQEWSDAHCVAAGKPPIRVIGTDGAAASRLDLQQGRADGAVLGAEYVVYLQSLEPGNFVTVGAPITRGLFGLAFAKKDAALRDAVAAGLQRMVADGSYAEIVRRNGMERQALTAITVDQGE</sequence>
<dbReference type="PANTHER" id="PTHR35936">
    <property type="entry name" value="MEMBRANE-BOUND LYTIC MUREIN TRANSGLYCOSYLASE F"/>
    <property type="match status" value="1"/>
</dbReference>
<dbReference type="InterPro" id="IPR001638">
    <property type="entry name" value="Solute-binding_3/MltF_N"/>
</dbReference>
<accession>A0ABV6JN76</accession>
<dbReference type="SUPFAM" id="SSF53850">
    <property type="entry name" value="Periplasmic binding protein-like II"/>
    <property type="match status" value="1"/>
</dbReference>
<dbReference type="Pfam" id="PF00497">
    <property type="entry name" value="SBP_bac_3"/>
    <property type="match status" value="1"/>
</dbReference>
<dbReference type="RefSeq" id="WP_377042494.1">
    <property type="nucleotide sequence ID" value="NZ_JBHLUN010000001.1"/>
</dbReference>
<gene>
    <name evidence="4" type="ORF">ACFFGY_01030</name>
</gene>
<dbReference type="EMBL" id="JBHLUN010000001">
    <property type="protein sequence ID" value="MFC0406810.1"/>
    <property type="molecule type" value="Genomic_DNA"/>
</dbReference>
<evidence type="ECO:0000256" key="2">
    <source>
        <dbReference type="SAM" id="SignalP"/>
    </source>
</evidence>
<keyword evidence="1 2" id="KW-0732">Signal</keyword>
<evidence type="ECO:0000259" key="3">
    <source>
        <dbReference type="SMART" id="SM00062"/>
    </source>
</evidence>
<dbReference type="Proteomes" id="UP001589865">
    <property type="component" value="Unassembled WGS sequence"/>
</dbReference>